<gene>
    <name evidence="2" type="ORF">GPECTOR_11g126</name>
</gene>
<feature type="transmembrane region" description="Helical" evidence="1">
    <location>
        <begin position="184"/>
        <end position="206"/>
    </location>
</feature>
<dbReference type="OrthoDB" id="544255at2759"/>
<dbReference type="Proteomes" id="UP000075714">
    <property type="component" value="Unassembled WGS sequence"/>
</dbReference>
<keyword evidence="1" id="KW-0812">Transmembrane</keyword>
<name>A0A150GPE7_GONPE</name>
<proteinExistence type="predicted"/>
<protein>
    <submittedName>
        <fullName evidence="2">Uncharacterized protein</fullName>
    </submittedName>
</protein>
<evidence type="ECO:0000313" key="2">
    <source>
        <dbReference type="EMBL" id="KXZ51674.1"/>
    </source>
</evidence>
<keyword evidence="3" id="KW-1185">Reference proteome</keyword>
<evidence type="ECO:0000313" key="3">
    <source>
        <dbReference type="Proteomes" id="UP000075714"/>
    </source>
</evidence>
<keyword evidence="1" id="KW-1133">Transmembrane helix</keyword>
<reference evidence="3" key="1">
    <citation type="journal article" date="2016" name="Nat. Commun.">
        <title>The Gonium pectorale genome demonstrates co-option of cell cycle regulation during the evolution of multicellularity.</title>
        <authorList>
            <person name="Hanschen E.R."/>
            <person name="Marriage T.N."/>
            <person name="Ferris P.J."/>
            <person name="Hamaji T."/>
            <person name="Toyoda A."/>
            <person name="Fujiyama A."/>
            <person name="Neme R."/>
            <person name="Noguchi H."/>
            <person name="Minakuchi Y."/>
            <person name="Suzuki M."/>
            <person name="Kawai-Toyooka H."/>
            <person name="Smith D.R."/>
            <person name="Sparks H."/>
            <person name="Anderson J."/>
            <person name="Bakaric R."/>
            <person name="Luria V."/>
            <person name="Karger A."/>
            <person name="Kirschner M.W."/>
            <person name="Durand P.M."/>
            <person name="Michod R.E."/>
            <person name="Nozaki H."/>
            <person name="Olson B.J."/>
        </authorList>
    </citation>
    <scope>NUCLEOTIDE SEQUENCE [LARGE SCALE GENOMIC DNA]</scope>
    <source>
        <strain evidence="3">NIES-2863</strain>
    </source>
</reference>
<sequence>MYDGMSPSHGRQLERMLSGVERGLDTPVWVARLRLLGRLLLAVLFANLLWQELFELRLSRGYAWRDWHDLGWLADEPLPLALLLSLAALALLLAGLGTSLAAGFLAARLLAQSAELWEEIFAVLLEQTSNLLPVKELAVVGTVIVFIGHTYYLPDVLRSWRGRAAKGKATGLLYTERWRPGQSLLIALGQLLVAPLFLSLAALQYYDLVSPDVGLAGWRARLLSAHYWMPPGDSSANNWLPAQAAAYLLLVTGVDNKRVPSLLAALLVAEALTCWRWWSTAWLSKHYVWYLRRHFAANLAIAGGLLLNLPEGKHDVEAVRAEAAIGKKRT</sequence>
<keyword evidence="1" id="KW-0472">Membrane</keyword>
<feature type="transmembrane region" description="Helical" evidence="1">
    <location>
        <begin position="80"/>
        <end position="111"/>
    </location>
</feature>
<dbReference type="AlphaFoldDB" id="A0A150GPE7"/>
<evidence type="ECO:0000256" key="1">
    <source>
        <dbReference type="SAM" id="Phobius"/>
    </source>
</evidence>
<accession>A0A150GPE7</accession>
<feature type="transmembrane region" description="Helical" evidence="1">
    <location>
        <begin position="29"/>
        <end position="50"/>
    </location>
</feature>
<dbReference type="EMBL" id="LSYV01000012">
    <property type="protein sequence ID" value="KXZ51674.1"/>
    <property type="molecule type" value="Genomic_DNA"/>
</dbReference>
<organism evidence="2 3">
    <name type="scientific">Gonium pectorale</name>
    <name type="common">Green alga</name>
    <dbReference type="NCBI Taxonomy" id="33097"/>
    <lineage>
        <taxon>Eukaryota</taxon>
        <taxon>Viridiplantae</taxon>
        <taxon>Chlorophyta</taxon>
        <taxon>core chlorophytes</taxon>
        <taxon>Chlorophyceae</taxon>
        <taxon>CS clade</taxon>
        <taxon>Chlamydomonadales</taxon>
        <taxon>Volvocaceae</taxon>
        <taxon>Gonium</taxon>
    </lineage>
</organism>
<comment type="caution">
    <text evidence="2">The sequence shown here is derived from an EMBL/GenBank/DDBJ whole genome shotgun (WGS) entry which is preliminary data.</text>
</comment>